<protein>
    <submittedName>
        <fullName evidence="3">Uncharacterized protein</fullName>
    </submittedName>
</protein>
<feature type="signal peptide" evidence="2">
    <location>
        <begin position="1"/>
        <end position="20"/>
    </location>
</feature>
<feature type="chain" id="PRO_5022791498" evidence="2">
    <location>
        <begin position="21"/>
        <end position="209"/>
    </location>
</feature>
<evidence type="ECO:0000313" key="4">
    <source>
        <dbReference type="Proteomes" id="UP000310017"/>
    </source>
</evidence>
<evidence type="ECO:0000256" key="2">
    <source>
        <dbReference type="SAM" id="SignalP"/>
    </source>
</evidence>
<dbReference type="KEGG" id="asag:FGM00_17090"/>
<accession>A0A5B7SSU3</accession>
<dbReference type="AlphaFoldDB" id="A0A5B7SSU3"/>
<proteinExistence type="predicted"/>
<keyword evidence="4" id="KW-1185">Reference proteome</keyword>
<feature type="compositionally biased region" description="Basic and acidic residues" evidence="1">
    <location>
        <begin position="152"/>
        <end position="209"/>
    </location>
</feature>
<keyword evidence="2" id="KW-0732">Signal</keyword>
<name>A0A5B7SSU3_9FLAO</name>
<reference evidence="3 4" key="1">
    <citation type="submission" date="2019-05" db="EMBL/GenBank/DDBJ databases">
        <title>Genome sequencing of F202Z8.</title>
        <authorList>
            <person name="Kwon Y.M."/>
        </authorList>
    </citation>
    <scope>NUCLEOTIDE SEQUENCE [LARGE SCALE GENOMIC DNA]</scope>
    <source>
        <strain evidence="3 4">F202Z8</strain>
    </source>
</reference>
<evidence type="ECO:0000313" key="3">
    <source>
        <dbReference type="EMBL" id="QCX01746.1"/>
    </source>
</evidence>
<dbReference type="Proteomes" id="UP000310017">
    <property type="component" value="Chromosome"/>
</dbReference>
<feature type="region of interest" description="Disordered" evidence="1">
    <location>
        <begin position="146"/>
        <end position="209"/>
    </location>
</feature>
<dbReference type="EMBL" id="CP040710">
    <property type="protein sequence ID" value="QCX01746.1"/>
    <property type="molecule type" value="Genomic_DNA"/>
</dbReference>
<dbReference type="RefSeq" id="WP_138854083.1">
    <property type="nucleotide sequence ID" value="NZ_CP040710.1"/>
</dbReference>
<gene>
    <name evidence="3" type="ORF">FGM00_17090</name>
</gene>
<sequence>MRIVLYILLSLLLGMLRTHSQESETTTTEEKTNSISSISVNGEVSSVSKNERSYFSTSDSENTYKVRAKYNDNKTAKVRIYLLEELGQNNMTTSGSKVIWKVDYNGDTGYEVKLDDGSLRIFVNKELTSQALFNKFKTITQNIKSYTSGKSDAQRDQEALQRDQEQLKREAEQKIQEAERLQREAERLKREAERLEREAKRKTGDSLEE</sequence>
<organism evidence="3 4">
    <name type="scientific">Aggregatimonas sangjinii</name>
    <dbReference type="NCBI Taxonomy" id="2583587"/>
    <lineage>
        <taxon>Bacteria</taxon>
        <taxon>Pseudomonadati</taxon>
        <taxon>Bacteroidota</taxon>
        <taxon>Flavobacteriia</taxon>
        <taxon>Flavobacteriales</taxon>
        <taxon>Flavobacteriaceae</taxon>
        <taxon>Aggregatimonas</taxon>
    </lineage>
</organism>
<dbReference type="OrthoDB" id="1191391at2"/>
<evidence type="ECO:0000256" key="1">
    <source>
        <dbReference type="SAM" id="MobiDB-lite"/>
    </source>
</evidence>